<evidence type="ECO:0000313" key="1">
    <source>
        <dbReference type="EMBL" id="KAJ8458084.1"/>
    </source>
</evidence>
<comment type="caution">
    <text evidence="1">The sequence shown here is derived from an EMBL/GenBank/DDBJ whole genome shotgun (WGS) entry which is preliminary data.</text>
</comment>
<accession>A0AAV8PV98</accession>
<dbReference type="AlphaFoldDB" id="A0AAV8PV98"/>
<dbReference type="EMBL" id="JAQQAF010000009">
    <property type="protein sequence ID" value="KAJ8458084.1"/>
    <property type="molecule type" value="Genomic_DNA"/>
</dbReference>
<name>A0AAV8PV98_ENSVE</name>
<sequence>MRSNNPTFQDRVEQILSLVFSKWNQFVSRSLTYLHRELMKGQRKKETKMYGKTKLTSLNPISFEGRID</sequence>
<evidence type="ECO:0000313" key="2">
    <source>
        <dbReference type="Proteomes" id="UP001222027"/>
    </source>
</evidence>
<organism evidence="1 2">
    <name type="scientific">Ensete ventricosum</name>
    <name type="common">Abyssinian banana</name>
    <name type="synonym">Musa ensete</name>
    <dbReference type="NCBI Taxonomy" id="4639"/>
    <lineage>
        <taxon>Eukaryota</taxon>
        <taxon>Viridiplantae</taxon>
        <taxon>Streptophyta</taxon>
        <taxon>Embryophyta</taxon>
        <taxon>Tracheophyta</taxon>
        <taxon>Spermatophyta</taxon>
        <taxon>Magnoliopsida</taxon>
        <taxon>Liliopsida</taxon>
        <taxon>Zingiberales</taxon>
        <taxon>Musaceae</taxon>
        <taxon>Ensete</taxon>
    </lineage>
</organism>
<protein>
    <submittedName>
        <fullName evidence="1">Uncharacterized protein</fullName>
    </submittedName>
</protein>
<keyword evidence="2" id="KW-1185">Reference proteome</keyword>
<proteinExistence type="predicted"/>
<gene>
    <name evidence="1" type="ORF">OPV22_031010</name>
</gene>
<dbReference type="Proteomes" id="UP001222027">
    <property type="component" value="Unassembled WGS sequence"/>
</dbReference>
<reference evidence="1 2" key="1">
    <citation type="submission" date="2022-12" db="EMBL/GenBank/DDBJ databases">
        <title>Chromosome-scale assembly of the Ensete ventricosum genome.</title>
        <authorList>
            <person name="Dussert Y."/>
            <person name="Stocks J."/>
            <person name="Wendawek A."/>
            <person name="Woldeyes F."/>
            <person name="Nichols R.A."/>
            <person name="Borrell J.S."/>
        </authorList>
    </citation>
    <scope>NUCLEOTIDE SEQUENCE [LARGE SCALE GENOMIC DNA]</scope>
    <source>
        <strain evidence="2">cv. Maze</strain>
        <tissue evidence="1">Seeds</tissue>
    </source>
</reference>